<dbReference type="PANTHER" id="PTHR43501:SF1">
    <property type="entry name" value="CYTOSOL NON-SPECIFIC DIPEPTIDASE"/>
    <property type="match status" value="1"/>
</dbReference>
<dbReference type="EMBL" id="CAKLDI010000001">
    <property type="protein sequence ID" value="CAH0534051.1"/>
    <property type="molecule type" value="Genomic_DNA"/>
</dbReference>
<evidence type="ECO:0000259" key="2">
    <source>
        <dbReference type="Pfam" id="PF07687"/>
    </source>
</evidence>
<keyword evidence="4" id="KW-1185">Reference proteome</keyword>
<dbReference type="PIRSF" id="PIRSF016599">
    <property type="entry name" value="Xaa-His_dipept"/>
    <property type="match status" value="1"/>
</dbReference>
<dbReference type="InterPro" id="IPR011650">
    <property type="entry name" value="Peptidase_M20_dimer"/>
</dbReference>
<name>A0ABM8ZUP4_9VIBR</name>
<keyword evidence="3" id="KW-0224">Dipeptidase</keyword>
<dbReference type="SUPFAM" id="SSF53187">
    <property type="entry name" value="Zn-dependent exopeptidases"/>
    <property type="match status" value="1"/>
</dbReference>
<dbReference type="RefSeq" id="WP_237466455.1">
    <property type="nucleotide sequence ID" value="NZ_CAKLDI010000001.1"/>
</dbReference>
<feature type="domain" description="Peptidase M20 dimerisation" evidence="2">
    <location>
        <begin position="207"/>
        <end position="292"/>
    </location>
</feature>
<organism evidence="3 4">
    <name type="scientific">Vibrio stylophorae</name>
    <dbReference type="NCBI Taxonomy" id="659351"/>
    <lineage>
        <taxon>Bacteria</taxon>
        <taxon>Pseudomonadati</taxon>
        <taxon>Pseudomonadota</taxon>
        <taxon>Gammaproteobacteria</taxon>
        <taxon>Vibrionales</taxon>
        <taxon>Vibrionaceae</taxon>
        <taxon>Vibrio</taxon>
    </lineage>
</organism>
<gene>
    <name evidence="3" type="primary">pepD</name>
    <name evidence="3" type="ORF">VST7929_01952</name>
</gene>
<dbReference type="InterPro" id="IPR002933">
    <property type="entry name" value="Peptidase_M20"/>
</dbReference>
<dbReference type="Proteomes" id="UP000838672">
    <property type="component" value="Unassembled WGS sequence"/>
</dbReference>
<dbReference type="NCBIfam" id="TIGR01893">
    <property type="entry name" value="aa-his-dipept"/>
    <property type="match status" value="1"/>
</dbReference>
<evidence type="ECO:0000313" key="4">
    <source>
        <dbReference type="Proteomes" id="UP000838672"/>
    </source>
</evidence>
<keyword evidence="1 3" id="KW-0378">Hydrolase</keyword>
<sequence length="485" mass="52727">MSDISKLEPQRLWRWFDTICQIPHPSKHEDALAAHIVSWAQSRQLDVSRDSVGNIRIAKPATAGMESRAGVIMQAHLDMVPQKTDDSHHDFTTDPILPYVDGEWVTATQTTLGADNGMGMAACLAVLESDDIAHGPLEVLLTIDEEAGMTGAFGLQSGWLQGEYLLNTDSEQEGEIYMGCAGGEDALITLPITWQTAPADTTHLRIEISGLKGGHSGCDIDTGRANANQLLARLLSKAQNQFDFEISALSGGTLRNAIPRQAEVILHSKQSLADWQSFVSAFEAELKAHLGHTETGLQCTLESSDAAKQTLTAASQIRLISLLMAAPNGVMRMSDVIHGVVETSLNLGIVRLESDHASLCFLIRALLDEGKEMVKHQLTSLASLSESDIAFAGSYPGWAPDDQSPLMHLVKACYVDAYGFEPKINVIHAGLECGLFKQPYPHLDMISYGPTIKFPHSPDEKVEIASVAKFWQQTQLILANIPQAK</sequence>
<evidence type="ECO:0000256" key="1">
    <source>
        <dbReference type="ARBA" id="ARBA00022801"/>
    </source>
</evidence>
<comment type="caution">
    <text evidence="3">The sequence shown here is derived from an EMBL/GenBank/DDBJ whole genome shotgun (WGS) entry which is preliminary data.</text>
</comment>
<accession>A0ABM8ZUP4</accession>
<reference evidence="3" key="1">
    <citation type="submission" date="2021-11" db="EMBL/GenBank/DDBJ databases">
        <authorList>
            <person name="Rodrigo-Torres L."/>
            <person name="Arahal R. D."/>
            <person name="Lucena T."/>
        </authorList>
    </citation>
    <scope>NUCLEOTIDE SEQUENCE</scope>
    <source>
        <strain evidence="3">CECT 7929</strain>
    </source>
</reference>
<dbReference type="GO" id="GO:0016805">
    <property type="term" value="F:dipeptidase activity"/>
    <property type="evidence" value="ECO:0007669"/>
    <property type="project" value="UniProtKB-KW"/>
</dbReference>
<dbReference type="EC" id="3.4.13.18" evidence="3"/>
<dbReference type="Gene3D" id="3.40.630.10">
    <property type="entry name" value="Zn peptidases"/>
    <property type="match status" value="2"/>
</dbReference>
<dbReference type="Pfam" id="PF07687">
    <property type="entry name" value="M20_dimer"/>
    <property type="match status" value="1"/>
</dbReference>
<dbReference type="CDD" id="cd03890">
    <property type="entry name" value="M20_pepD"/>
    <property type="match status" value="1"/>
</dbReference>
<protein>
    <submittedName>
        <fullName evidence="3">Cytosol non-specific dipeptidase</fullName>
        <ecNumber evidence="3">3.4.13.18</ecNumber>
    </submittedName>
</protein>
<dbReference type="PANTHER" id="PTHR43501">
    <property type="entry name" value="CYTOSOL NON-SPECIFIC DIPEPTIDASE"/>
    <property type="match status" value="1"/>
</dbReference>
<keyword evidence="3" id="KW-0645">Protease</keyword>
<evidence type="ECO:0000313" key="3">
    <source>
        <dbReference type="EMBL" id="CAH0534051.1"/>
    </source>
</evidence>
<dbReference type="InterPro" id="IPR001160">
    <property type="entry name" value="Peptidase_M20C"/>
</dbReference>
<dbReference type="PRINTS" id="PR00934">
    <property type="entry name" value="XHISDIPTASE"/>
</dbReference>
<dbReference type="Pfam" id="PF01546">
    <property type="entry name" value="Peptidase_M20"/>
    <property type="match status" value="1"/>
</dbReference>
<proteinExistence type="predicted"/>